<dbReference type="EMBL" id="JAGYWB010000009">
    <property type="protein sequence ID" value="KAI0511116.1"/>
    <property type="molecule type" value="Genomic_DNA"/>
</dbReference>
<reference evidence="2" key="1">
    <citation type="journal article" date="2022" name="Front. Genet.">
        <title>Chromosome-Scale Assembly of the Dendrobium nobile Genome Provides Insights Into the Molecular Mechanism of the Biosynthesis of the Medicinal Active Ingredient of Dendrobium.</title>
        <authorList>
            <person name="Xu Q."/>
            <person name="Niu S.-C."/>
            <person name="Li K.-L."/>
            <person name="Zheng P.-J."/>
            <person name="Zhang X.-J."/>
            <person name="Jia Y."/>
            <person name="Liu Y."/>
            <person name="Niu Y.-X."/>
            <person name="Yu L.-H."/>
            <person name="Chen D.-F."/>
            <person name="Zhang G.-Q."/>
        </authorList>
    </citation>
    <scope>NUCLEOTIDE SEQUENCE</scope>
    <source>
        <tissue evidence="2">Leaf</tissue>
    </source>
</reference>
<keyword evidence="1" id="KW-0812">Transmembrane</keyword>
<accession>A0A8T3BDR7</accession>
<name>A0A8T3BDR7_DENNO</name>
<protein>
    <submittedName>
        <fullName evidence="2">Uncharacterized protein</fullName>
    </submittedName>
</protein>
<dbReference type="AlphaFoldDB" id="A0A8T3BDR7"/>
<evidence type="ECO:0000313" key="3">
    <source>
        <dbReference type="Proteomes" id="UP000829196"/>
    </source>
</evidence>
<proteinExistence type="predicted"/>
<keyword evidence="3" id="KW-1185">Reference proteome</keyword>
<evidence type="ECO:0000256" key="1">
    <source>
        <dbReference type="SAM" id="Phobius"/>
    </source>
</evidence>
<keyword evidence="1" id="KW-1133">Transmembrane helix</keyword>
<evidence type="ECO:0000313" key="2">
    <source>
        <dbReference type="EMBL" id="KAI0511116.1"/>
    </source>
</evidence>
<sequence>MFVCWGTISCGSETFYCAFICRGVLQDGNCIPNDFDLFVLSGFKNWNGGSDKRSFPENFNWGDVVVFYAAANLWESLYHWTHLRFWFFIDVSFYDQHTSFVIATCRKLYIFRGKSCSACEVILFWFLANFGWCYCFFCRKTERNVIIMSFLFWVLLTHRPCLILHYFCNGRKRNHRLIGFDFTFLRVALSSSSELEVPYKDLVTAF</sequence>
<dbReference type="Proteomes" id="UP000829196">
    <property type="component" value="Unassembled WGS sequence"/>
</dbReference>
<comment type="caution">
    <text evidence="2">The sequence shown here is derived from an EMBL/GenBank/DDBJ whole genome shotgun (WGS) entry which is preliminary data.</text>
</comment>
<feature type="transmembrane region" description="Helical" evidence="1">
    <location>
        <begin position="121"/>
        <end position="138"/>
    </location>
</feature>
<feature type="transmembrane region" description="Helical" evidence="1">
    <location>
        <begin position="145"/>
        <end position="167"/>
    </location>
</feature>
<organism evidence="2 3">
    <name type="scientific">Dendrobium nobile</name>
    <name type="common">Orchid</name>
    <dbReference type="NCBI Taxonomy" id="94219"/>
    <lineage>
        <taxon>Eukaryota</taxon>
        <taxon>Viridiplantae</taxon>
        <taxon>Streptophyta</taxon>
        <taxon>Embryophyta</taxon>
        <taxon>Tracheophyta</taxon>
        <taxon>Spermatophyta</taxon>
        <taxon>Magnoliopsida</taxon>
        <taxon>Liliopsida</taxon>
        <taxon>Asparagales</taxon>
        <taxon>Orchidaceae</taxon>
        <taxon>Epidendroideae</taxon>
        <taxon>Malaxideae</taxon>
        <taxon>Dendrobiinae</taxon>
        <taxon>Dendrobium</taxon>
    </lineage>
</organism>
<keyword evidence="1" id="KW-0472">Membrane</keyword>
<gene>
    <name evidence="2" type="ORF">KFK09_011739</name>
</gene>